<evidence type="ECO:0000313" key="2">
    <source>
        <dbReference type="Proteomes" id="UP000827892"/>
    </source>
</evidence>
<name>A0AAE9DI92_CAEBR</name>
<protein>
    <submittedName>
        <fullName evidence="1">Uncharacterized protein</fullName>
    </submittedName>
</protein>
<dbReference type="Proteomes" id="UP000827892">
    <property type="component" value="Chromosome II"/>
</dbReference>
<gene>
    <name evidence="1" type="ORF">L3Y34_017721</name>
</gene>
<reference evidence="1 2" key="1">
    <citation type="submission" date="2022-05" db="EMBL/GenBank/DDBJ databases">
        <title>Chromosome-level reference genomes for two strains of Caenorhabditis briggsae: an improved platform for comparative genomics.</title>
        <authorList>
            <person name="Stevens L."/>
            <person name="Andersen E.C."/>
        </authorList>
    </citation>
    <scope>NUCLEOTIDE SEQUENCE [LARGE SCALE GENOMIC DNA]</scope>
    <source>
        <strain evidence="1">QX1410_ONT</strain>
        <tissue evidence="1">Whole-organism</tissue>
    </source>
</reference>
<proteinExistence type="predicted"/>
<accession>A0AAE9DI92</accession>
<dbReference type="EMBL" id="CP090892">
    <property type="protein sequence ID" value="ULU05196.1"/>
    <property type="molecule type" value="Genomic_DNA"/>
</dbReference>
<sequence>MFTAKKVNDVYDVSRTRQFSITRGTANKKCVCVYDFCDICDIYEVCDVYDSQCSCSGDYEVWEVYNLYEDYEVYNVYNLPISNDFMID</sequence>
<evidence type="ECO:0000313" key="1">
    <source>
        <dbReference type="EMBL" id="ULU05196.1"/>
    </source>
</evidence>
<organism evidence="1 2">
    <name type="scientific">Caenorhabditis briggsae</name>
    <dbReference type="NCBI Taxonomy" id="6238"/>
    <lineage>
        <taxon>Eukaryota</taxon>
        <taxon>Metazoa</taxon>
        <taxon>Ecdysozoa</taxon>
        <taxon>Nematoda</taxon>
        <taxon>Chromadorea</taxon>
        <taxon>Rhabditida</taxon>
        <taxon>Rhabditina</taxon>
        <taxon>Rhabditomorpha</taxon>
        <taxon>Rhabditoidea</taxon>
        <taxon>Rhabditidae</taxon>
        <taxon>Peloderinae</taxon>
        <taxon>Caenorhabditis</taxon>
    </lineage>
</organism>
<dbReference type="AlphaFoldDB" id="A0AAE9DI92"/>